<dbReference type="Pfam" id="PF22742">
    <property type="entry name" value="PspAB"/>
    <property type="match status" value="1"/>
</dbReference>
<gene>
    <name evidence="1" type="ORF">VLY81_11510</name>
</gene>
<evidence type="ECO:0000313" key="2">
    <source>
        <dbReference type="Proteomes" id="UP001333102"/>
    </source>
</evidence>
<dbReference type="EMBL" id="CP141614">
    <property type="protein sequence ID" value="WRP14043.1"/>
    <property type="molecule type" value="Genomic_DNA"/>
</dbReference>
<accession>A0ABZ1BNA2</accession>
<evidence type="ECO:0000313" key="1">
    <source>
        <dbReference type="EMBL" id="WRP14043.1"/>
    </source>
</evidence>
<dbReference type="RefSeq" id="WP_324668327.1">
    <property type="nucleotide sequence ID" value="NZ_CP141614.1"/>
</dbReference>
<sequence>MGLRQWLDALMGRPRLVKPKSDNLFALSTARTALEERLGWVSAGRAGLCLKPIVTADYARAQEELADLVRMGAGETRSRLEVLKDSYQYTWILVEDDDFEDLLTLVHMAAQTLEEQGYGTQILSAVFRFRPGGRLSSVVGADVPERIYLIYSYKRGLFYPFVPRGAGKTSSDGRYESGEFQAAALLSQELPTERDPSRWYPLWDCPV</sequence>
<reference evidence="2" key="1">
    <citation type="submission" date="2023-12" db="EMBL/GenBank/DDBJ databases">
        <title>Novel isolates from deep terrestrial aquifers shed light on the physiology and ecology of the class Limnochordia.</title>
        <authorList>
            <person name="Karnachuk O.V."/>
            <person name="Lukina A.P."/>
            <person name="Avakyan M.R."/>
            <person name="Kadnikov V."/>
            <person name="Begmatov S."/>
            <person name="Beletsky A.V."/>
            <person name="Mardanov A.V."/>
            <person name="Ravin N.V."/>
        </authorList>
    </citation>
    <scope>NUCLEOTIDE SEQUENCE [LARGE SCALE GENOMIC DNA]</scope>
    <source>
        <strain evidence="2">LN</strain>
    </source>
</reference>
<dbReference type="InterPro" id="IPR054383">
    <property type="entry name" value="PspAB-like"/>
</dbReference>
<dbReference type="Proteomes" id="UP001333102">
    <property type="component" value="Chromosome"/>
</dbReference>
<keyword evidence="2" id="KW-1185">Reference proteome</keyword>
<name>A0ABZ1BNA2_9FIRM</name>
<organism evidence="1 2">
    <name type="scientific">Geochorda subterranea</name>
    <dbReference type="NCBI Taxonomy" id="3109564"/>
    <lineage>
        <taxon>Bacteria</taxon>
        <taxon>Bacillati</taxon>
        <taxon>Bacillota</taxon>
        <taxon>Limnochordia</taxon>
        <taxon>Limnochordales</taxon>
        <taxon>Geochordaceae</taxon>
        <taxon>Geochorda</taxon>
    </lineage>
</organism>
<proteinExistence type="predicted"/>
<protein>
    <submittedName>
        <fullName evidence="1">Uncharacterized protein</fullName>
    </submittedName>
</protein>